<sequence>MKAQGIQQLSYQLVNSRPLSLDSTLTSHIFGAMPTSTAGSVRYRPYMDRDVTPINGQTRFSDYKVRNSSAYSCKYSQQRTAGECYSQLNYDYAGPYMGYDHSYMSTLRSLQEVCSIGTIIKELAYLSDTSMPSISPPHGKHNPDAMASAKGSVNSVTGSTNCEHPFYARRGAAAPADGMFRTRDKYRVVYTDKQRNGLERAYDEDKFITMEARDKLSKELELSDRQVQILLT</sequence>
<dbReference type="InterPro" id="IPR001356">
    <property type="entry name" value="HD"/>
</dbReference>
<dbReference type="SUPFAM" id="SSF46689">
    <property type="entry name" value="Homeodomain-like"/>
    <property type="match status" value="1"/>
</dbReference>
<evidence type="ECO:0000313" key="6">
    <source>
        <dbReference type="EMBL" id="KAH3838798.1"/>
    </source>
</evidence>
<dbReference type="PANTHER" id="PTHR24332">
    <property type="entry name" value="HOMEOBOX PROTEIN CDX"/>
    <property type="match status" value="1"/>
</dbReference>
<dbReference type="GO" id="GO:0009887">
    <property type="term" value="P:animal organ morphogenesis"/>
    <property type="evidence" value="ECO:0007669"/>
    <property type="project" value="TreeGrafter"/>
</dbReference>
<proteinExistence type="inferred from homology"/>
<evidence type="ECO:0000256" key="4">
    <source>
        <dbReference type="RuleBase" id="RU000682"/>
    </source>
</evidence>
<dbReference type="EMBL" id="JAIWYP010000004">
    <property type="protein sequence ID" value="KAH3838798.1"/>
    <property type="molecule type" value="Genomic_DNA"/>
</dbReference>
<dbReference type="GO" id="GO:0003700">
    <property type="term" value="F:DNA-binding transcription factor activity"/>
    <property type="evidence" value="ECO:0007669"/>
    <property type="project" value="TreeGrafter"/>
</dbReference>
<evidence type="ECO:0000313" key="7">
    <source>
        <dbReference type="Proteomes" id="UP000828390"/>
    </source>
</evidence>
<name>A0A9D4QPT0_DREPO</name>
<dbReference type="Gene3D" id="1.10.10.60">
    <property type="entry name" value="Homeodomain-like"/>
    <property type="match status" value="1"/>
</dbReference>
<dbReference type="AlphaFoldDB" id="A0A9D4QPT0"/>
<comment type="similarity">
    <text evidence="2">Belongs to the Caudal homeobox family.</text>
</comment>
<dbReference type="GO" id="GO:0005634">
    <property type="term" value="C:nucleus"/>
    <property type="evidence" value="ECO:0007669"/>
    <property type="project" value="UniProtKB-SubCell"/>
</dbReference>
<keyword evidence="7" id="KW-1185">Reference proteome</keyword>
<comment type="subcellular location">
    <subcellularLocation>
        <location evidence="1 3 4">Nucleus</location>
    </subcellularLocation>
</comment>
<comment type="caution">
    <text evidence="6">The sequence shown here is derived from an EMBL/GenBank/DDBJ whole genome shotgun (WGS) entry which is preliminary data.</text>
</comment>
<dbReference type="Proteomes" id="UP000828390">
    <property type="component" value="Unassembled WGS sequence"/>
</dbReference>
<dbReference type="GO" id="GO:0009948">
    <property type="term" value="P:anterior/posterior axis specification"/>
    <property type="evidence" value="ECO:0007669"/>
    <property type="project" value="TreeGrafter"/>
</dbReference>
<dbReference type="PANTHER" id="PTHR24332:SF9">
    <property type="entry name" value="HOMEOTIC PROTEIN CAUDAL"/>
    <property type="match status" value="1"/>
</dbReference>
<keyword evidence="3 4" id="KW-0238">DNA-binding</keyword>
<dbReference type="GO" id="GO:0000977">
    <property type="term" value="F:RNA polymerase II transcription regulatory region sequence-specific DNA binding"/>
    <property type="evidence" value="ECO:0007669"/>
    <property type="project" value="TreeGrafter"/>
</dbReference>
<keyword evidence="3 4" id="KW-0539">Nucleus</keyword>
<feature type="domain" description="Homeobox" evidence="5">
    <location>
        <begin position="181"/>
        <end position="232"/>
    </location>
</feature>
<dbReference type="InterPro" id="IPR047152">
    <property type="entry name" value="Caudal_homeobox"/>
</dbReference>
<dbReference type="PROSITE" id="PS50071">
    <property type="entry name" value="HOMEOBOX_2"/>
    <property type="match status" value="1"/>
</dbReference>
<reference evidence="6" key="2">
    <citation type="submission" date="2020-11" db="EMBL/GenBank/DDBJ databases">
        <authorList>
            <person name="McCartney M.A."/>
            <person name="Auch B."/>
            <person name="Kono T."/>
            <person name="Mallez S."/>
            <person name="Becker A."/>
            <person name="Gohl D.M."/>
            <person name="Silverstein K.A.T."/>
            <person name="Koren S."/>
            <person name="Bechman K.B."/>
            <person name="Herman A."/>
            <person name="Abrahante J.E."/>
            <person name="Garbe J."/>
        </authorList>
    </citation>
    <scope>NUCLEOTIDE SEQUENCE</scope>
    <source>
        <strain evidence="6">Duluth1</strain>
        <tissue evidence="6">Whole animal</tissue>
    </source>
</reference>
<reference evidence="6" key="1">
    <citation type="journal article" date="2019" name="bioRxiv">
        <title>The Genome of the Zebra Mussel, Dreissena polymorpha: A Resource for Invasive Species Research.</title>
        <authorList>
            <person name="McCartney M.A."/>
            <person name="Auch B."/>
            <person name="Kono T."/>
            <person name="Mallez S."/>
            <person name="Zhang Y."/>
            <person name="Obille A."/>
            <person name="Becker A."/>
            <person name="Abrahante J.E."/>
            <person name="Garbe J."/>
            <person name="Badalamenti J.P."/>
            <person name="Herman A."/>
            <person name="Mangelson H."/>
            <person name="Liachko I."/>
            <person name="Sullivan S."/>
            <person name="Sone E.D."/>
            <person name="Koren S."/>
            <person name="Silverstein K.A.T."/>
            <person name="Beckman K.B."/>
            <person name="Gohl D.M."/>
        </authorList>
    </citation>
    <scope>NUCLEOTIDE SEQUENCE</scope>
    <source>
        <strain evidence="6">Duluth1</strain>
        <tissue evidence="6">Whole animal</tissue>
    </source>
</reference>
<evidence type="ECO:0000256" key="2">
    <source>
        <dbReference type="ARBA" id="ARBA00010341"/>
    </source>
</evidence>
<evidence type="ECO:0000256" key="1">
    <source>
        <dbReference type="ARBA" id="ARBA00004123"/>
    </source>
</evidence>
<dbReference type="CDD" id="cd00086">
    <property type="entry name" value="homeodomain"/>
    <property type="match status" value="1"/>
</dbReference>
<dbReference type="GO" id="GO:0006357">
    <property type="term" value="P:regulation of transcription by RNA polymerase II"/>
    <property type="evidence" value="ECO:0007669"/>
    <property type="project" value="TreeGrafter"/>
</dbReference>
<evidence type="ECO:0000256" key="3">
    <source>
        <dbReference type="PROSITE-ProRule" id="PRU00108"/>
    </source>
</evidence>
<keyword evidence="3 4" id="KW-0371">Homeobox</keyword>
<gene>
    <name evidence="6" type="ORF">DPMN_112213</name>
</gene>
<organism evidence="6 7">
    <name type="scientific">Dreissena polymorpha</name>
    <name type="common">Zebra mussel</name>
    <name type="synonym">Mytilus polymorpha</name>
    <dbReference type="NCBI Taxonomy" id="45954"/>
    <lineage>
        <taxon>Eukaryota</taxon>
        <taxon>Metazoa</taxon>
        <taxon>Spiralia</taxon>
        <taxon>Lophotrochozoa</taxon>
        <taxon>Mollusca</taxon>
        <taxon>Bivalvia</taxon>
        <taxon>Autobranchia</taxon>
        <taxon>Heteroconchia</taxon>
        <taxon>Euheterodonta</taxon>
        <taxon>Imparidentia</taxon>
        <taxon>Neoheterodontei</taxon>
        <taxon>Myida</taxon>
        <taxon>Dreissenoidea</taxon>
        <taxon>Dreissenidae</taxon>
        <taxon>Dreissena</taxon>
    </lineage>
</organism>
<dbReference type="InterPro" id="IPR009057">
    <property type="entry name" value="Homeodomain-like_sf"/>
</dbReference>
<dbReference type="GO" id="GO:0030154">
    <property type="term" value="P:cell differentiation"/>
    <property type="evidence" value="ECO:0007669"/>
    <property type="project" value="TreeGrafter"/>
</dbReference>
<dbReference type="Pfam" id="PF00046">
    <property type="entry name" value="Homeodomain"/>
    <property type="match status" value="1"/>
</dbReference>
<evidence type="ECO:0000259" key="5">
    <source>
        <dbReference type="PROSITE" id="PS50071"/>
    </source>
</evidence>
<accession>A0A9D4QPT0</accession>
<protein>
    <recommendedName>
        <fullName evidence="5">Homeobox domain-containing protein</fullName>
    </recommendedName>
</protein>